<gene>
    <name evidence="4" type="ORF">HZF10_05885</name>
</gene>
<evidence type="ECO:0000313" key="5">
    <source>
        <dbReference type="Proteomes" id="UP000535020"/>
    </source>
</evidence>
<dbReference type="EMBL" id="JACBJI010000002">
    <property type="protein sequence ID" value="NYA70443.1"/>
    <property type="molecule type" value="Genomic_DNA"/>
</dbReference>
<evidence type="ECO:0000313" key="4">
    <source>
        <dbReference type="EMBL" id="NYA70443.1"/>
    </source>
</evidence>
<reference evidence="4 5" key="1">
    <citation type="submission" date="2020-07" db="EMBL/GenBank/DDBJ databases">
        <authorList>
            <person name="Sun Q."/>
        </authorList>
    </citation>
    <scope>NUCLEOTIDE SEQUENCE [LARGE SCALE GENOMIC DNA]</scope>
    <source>
        <strain evidence="4 5">MAH-1</strain>
    </source>
</reference>
<protein>
    <submittedName>
        <fullName evidence="4">T9SS type A sorting domain-containing protein</fullName>
    </submittedName>
</protein>
<comment type="caution">
    <text evidence="4">The sequence shown here is derived from an EMBL/GenBank/DDBJ whole genome shotgun (WGS) entry which is preliminary data.</text>
</comment>
<feature type="signal peptide" evidence="2">
    <location>
        <begin position="1"/>
        <end position="19"/>
    </location>
</feature>
<dbReference type="InterPro" id="IPR026444">
    <property type="entry name" value="Secre_tail"/>
</dbReference>
<dbReference type="AlphaFoldDB" id="A0A7Y9C6K2"/>
<sequence>MKKLYFSLFAILSFGLSFAQCANAEPLCFIEPMTGFPSTGNAGNNTEPGINYGCLSSVGSVKWVSLKVLSGGSFNVHGYEHDGNGHNLDMDYVFYGPFDAPTCGSGLTGDMIISCDFGGEYTIDINTTLEAGKYYMLALVNYSYGSGWFILNQLNQTNAAVLDCGPTEWCNVTLDVTPPCEDNPMGAHLVATSTNEYAEYSWTLNGIALPDTTNSIQGYGPGIYTVTATYNLCMTTQTAIVPEAPNFAANSAPDISICDGSIVDLTQNEPYIFGGQDLINFSINYHTTQQDAYDVANPISNPDSFNAQDNQTIFYSVENLASGSPCAEVGSFTVHLNAAPEIQSVEVTDQVVDINSTSDGLMYSLDGGPFVSSAIFYDLPLGTHQVMIQNNCGTDTAQFTINTPSAPTGDITQDFTPGATLADIQINGQNILWYVSAADLMASNPLPANTVLVDGATYYASQTINGIESPQRLAVTVSLSLGLNEHSLVNLSYEPNPVKGNLIFHNSNEIDKVQIFGISGQLLIEKKIGAISGNLDFSSYPQGIYFVKFESGSGSKTVRIIK</sequence>
<feature type="domain" description="Secretion system C-terminal sorting" evidence="3">
    <location>
        <begin position="495"/>
        <end position="561"/>
    </location>
</feature>
<dbReference type="NCBIfam" id="TIGR04183">
    <property type="entry name" value="Por_Secre_tail"/>
    <property type="match status" value="1"/>
</dbReference>
<keyword evidence="5" id="KW-1185">Reference proteome</keyword>
<accession>A0A7Y9C6K2</accession>
<evidence type="ECO:0000256" key="2">
    <source>
        <dbReference type="SAM" id="SignalP"/>
    </source>
</evidence>
<evidence type="ECO:0000256" key="1">
    <source>
        <dbReference type="ARBA" id="ARBA00022729"/>
    </source>
</evidence>
<name>A0A7Y9C6K2_9FLAO</name>
<organism evidence="4 5">
    <name type="scientific">Flavobacterium agri</name>
    <dbReference type="NCBI Taxonomy" id="2743471"/>
    <lineage>
        <taxon>Bacteria</taxon>
        <taxon>Pseudomonadati</taxon>
        <taxon>Bacteroidota</taxon>
        <taxon>Flavobacteriia</taxon>
        <taxon>Flavobacteriales</taxon>
        <taxon>Flavobacteriaceae</taxon>
        <taxon>Flavobacterium</taxon>
    </lineage>
</organism>
<dbReference type="Pfam" id="PF18962">
    <property type="entry name" value="Por_Secre_tail"/>
    <property type="match status" value="1"/>
</dbReference>
<evidence type="ECO:0000259" key="3">
    <source>
        <dbReference type="Pfam" id="PF18962"/>
    </source>
</evidence>
<dbReference type="Proteomes" id="UP000535020">
    <property type="component" value="Unassembled WGS sequence"/>
</dbReference>
<keyword evidence="1 2" id="KW-0732">Signal</keyword>
<proteinExistence type="predicted"/>
<dbReference type="RefSeq" id="WP_176005253.1">
    <property type="nucleotide sequence ID" value="NZ_JABWMI010000006.1"/>
</dbReference>
<feature type="chain" id="PRO_5030839093" evidence="2">
    <location>
        <begin position="20"/>
        <end position="562"/>
    </location>
</feature>